<dbReference type="InterPro" id="IPR008754">
    <property type="entry name" value="Peptidase_M43"/>
</dbReference>
<evidence type="ECO:0000256" key="4">
    <source>
        <dbReference type="ARBA" id="ARBA00022729"/>
    </source>
</evidence>
<evidence type="ECO:0000256" key="2">
    <source>
        <dbReference type="ARBA" id="ARBA00022670"/>
    </source>
</evidence>
<evidence type="ECO:0000259" key="10">
    <source>
        <dbReference type="Pfam" id="PF05572"/>
    </source>
</evidence>
<dbReference type="EMBL" id="JAABLM010000005">
    <property type="protein sequence ID" value="NBL64645.1"/>
    <property type="molecule type" value="Genomic_DNA"/>
</dbReference>
<feature type="domain" description="Peptidase M43 pregnancy-associated plasma-A" evidence="10">
    <location>
        <begin position="269"/>
        <end position="363"/>
    </location>
</feature>
<dbReference type="Proteomes" id="UP000798602">
    <property type="component" value="Unassembled WGS sequence"/>
</dbReference>
<dbReference type="SUPFAM" id="SSF55486">
    <property type="entry name" value="Metalloproteases ('zincins'), catalytic domain"/>
    <property type="match status" value="1"/>
</dbReference>
<keyword evidence="4 9" id="KW-0732">Signal</keyword>
<evidence type="ECO:0000256" key="7">
    <source>
        <dbReference type="ARBA" id="ARBA00023049"/>
    </source>
</evidence>
<dbReference type="RefSeq" id="WP_166536470.1">
    <property type="nucleotide sequence ID" value="NZ_JAABLM010000005.1"/>
</dbReference>
<evidence type="ECO:0000259" key="11">
    <source>
        <dbReference type="Pfam" id="PF18962"/>
    </source>
</evidence>
<keyword evidence="5" id="KW-0378">Hydrolase</keyword>
<evidence type="ECO:0000256" key="9">
    <source>
        <dbReference type="SAM" id="SignalP"/>
    </source>
</evidence>
<keyword evidence="3" id="KW-0479">Metal-binding</keyword>
<dbReference type="CDD" id="cd04275">
    <property type="entry name" value="ZnMc_pappalysin_like"/>
    <property type="match status" value="1"/>
</dbReference>
<organism evidence="12 13">
    <name type="scientific">Flavobacterium ichthyis</name>
    <dbReference type="NCBI Taxonomy" id="2698827"/>
    <lineage>
        <taxon>Bacteria</taxon>
        <taxon>Pseudomonadati</taxon>
        <taxon>Bacteroidota</taxon>
        <taxon>Flavobacteriia</taxon>
        <taxon>Flavobacteriales</taxon>
        <taxon>Flavobacteriaceae</taxon>
        <taxon>Flavobacterium</taxon>
    </lineage>
</organism>
<dbReference type="PANTHER" id="PTHR47466">
    <property type="match status" value="1"/>
</dbReference>
<dbReference type="Gene3D" id="3.40.390.10">
    <property type="entry name" value="Collagenase (Catalytic Domain)"/>
    <property type="match status" value="1"/>
</dbReference>
<reference evidence="13" key="1">
    <citation type="submission" date="2020-01" db="EMBL/GenBank/DDBJ databases">
        <title>Sphingomonas sp. strain CSW-10.</title>
        <authorList>
            <person name="Chen W.-M."/>
        </authorList>
    </citation>
    <scope>NUCLEOTIDE SEQUENCE [LARGE SCALE GENOMIC DNA]</scope>
    <source>
        <strain evidence="13">NST-5</strain>
    </source>
</reference>
<evidence type="ECO:0000256" key="1">
    <source>
        <dbReference type="ARBA" id="ARBA00008721"/>
    </source>
</evidence>
<gene>
    <name evidence="12" type="ORF">GV828_05460</name>
</gene>
<evidence type="ECO:0000256" key="3">
    <source>
        <dbReference type="ARBA" id="ARBA00022723"/>
    </source>
</evidence>
<keyword evidence="7" id="KW-0482">Metalloprotease</keyword>
<accession>A0ABW9Z718</accession>
<comment type="caution">
    <text evidence="12">The sequence shown here is derived from an EMBL/GenBank/DDBJ whole genome shotgun (WGS) entry which is preliminary data.</text>
</comment>
<dbReference type="Pfam" id="PF18962">
    <property type="entry name" value="Por_Secre_tail"/>
    <property type="match status" value="1"/>
</dbReference>
<dbReference type="Pfam" id="PF05572">
    <property type="entry name" value="Peptidase_M43"/>
    <property type="match status" value="1"/>
</dbReference>
<keyword evidence="6" id="KW-0862">Zinc</keyword>
<evidence type="ECO:0000256" key="6">
    <source>
        <dbReference type="ARBA" id="ARBA00022833"/>
    </source>
</evidence>
<comment type="similarity">
    <text evidence="1">Belongs to the peptidase M43B family.</text>
</comment>
<keyword evidence="13" id="KW-1185">Reference proteome</keyword>
<feature type="domain" description="Secretion system C-terminal sorting" evidence="11">
    <location>
        <begin position="395"/>
        <end position="461"/>
    </location>
</feature>
<proteinExistence type="inferred from homology"/>
<dbReference type="InterPro" id="IPR026444">
    <property type="entry name" value="Secre_tail"/>
</dbReference>
<dbReference type="PANTHER" id="PTHR47466:SF1">
    <property type="entry name" value="METALLOPROTEASE MEP1 (AFU_ORTHOLOGUE AFUA_1G07730)-RELATED"/>
    <property type="match status" value="1"/>
</dbReference>
<dbReference type="InterPro" id="IPR024079">
    <property type="entry name" value="MetalloPept_cat_dom_sf"/>
</dbReference>
<sequence length="467" mass="51307">MKKTTLSLVAGMALLISTTGFSQERTAFGKKIKAIHPTTGIVRCVSSEYEEHLQEIDAKRATTAQFEQWLAPKIAEIQQNRVAGRNTNAVITIPVVVHVIHNGQSVGNTANISDARILSQITVLNEDYRRIQGTPGFNNNPVGADVEIQFCMAQRKPDGTATNGIDRINFGVANFSTYSSLENNLKPQTIWDSSKYLNIWVVQFTDNLNAEMGGTLGYAQFPSNSGQPGLNNNEGGATTDGVVIDWRCFGSSTYSPSTGNATRYFNTYDKGRTTTHEVGHFLGLRHIWGDGGSQNLGIIDCSATDYCADTPVAGWDNYDCLQTYDSCPTSPGNDMVENYMDYTNDSCMNIFTQNQKDRITAVMNNSPRRVALKTSNACEPPLSTPSFELLQGIKLYPNPTSNLLNITAENNLPDAYKIYNSLGQVIVEKSISTAADLQVNTSNFSNGVYMIKIVKDNESRTIQFVKN</sequence>
<evidence type="ECO:0000313" key="12">
    <source>
        <dbReference type="EMBL" id="NBL64645.1"/>
    </source>
</evidence>
<evidence type="ECO:0000256" key="8">
    <source>
        <dbReference type="ARBA" id="ARBA00023157"/>
    </source>
</evidence>
<keyword evidence="2" id="KW-0645">Protease</keyword>
<protein>
    <submittedName>
        <fullName evidence="12">T9SS type A sorting domain-containing protein</fullName>
    </submittedName>
</protein>
<dbReference type="NCBIfam" id="TIGR04183">
    <property type="entry name" value="Por_Secre_tail"/>
    <property type="match status" value="1"/>
</dbReference>
<evidence type="ECO:0000256" key="5">
    <source>
        <dbReference type="ARBA" id="ARBA00022801"/>
    </source>
</evidence>
<name>A0ABW9Z718_9FLAO</name>
<keyword evidence="8" id="KW-1015">Disulfide bond</keyword>
<feature type="chain" id="PRO_5045224250" evidence="9">
    <location>
        <begin position="23"/>
        <end position="467"/>
    </location>
</feature>
<feature type="signal peptide" evidence="9">
    <location>
        <begin position="1"/>
        <end position="22"/>
    </location>
</feature>
<evidence type="ECO:0000313" key="13">
    <source>
        <dbReference type="Proteomes" id="UP000798602"/>
    </source>
</evidence>